<dbReference type="InterPro" id="IPR022414">
    <property type="entry name" value="ATP-guanido_PTrfase_cat"/>
</dbReference>
<dbReference type="GO" id="GO:0004111">
    <property type="term" value="F:creatine kinase activity"/>
    <property type="evidence" value="ECO:0007669"/>
    <property type="project" value="InterPro"/>
</dbReference>
<sequence length="217" mass="25166">MEADLDPEEFIISTRIQCCRSIKGYPLNPCLTKEQYLELEEKVEAVFELWKGGENLFFLVQIAYVTYPEIGGTYYPLEGMTKEVEDKEERMLEQVNACNICPLGAEFTTMRKKHSWFGSMRRITFASYRWKKEKMRVFERLIKGVRAIETKLLFSPPNRKRRILDELVQKWSCTFACIKSAGRAISNNCAAGAVWIFAGCKAKVTRPVMLMHTEVEH</sequence>
<dbReference type="GO" id="GO:0046314">
    <property type="term" value="P:phosphocreatine biosynthetic process"/>
    <property type="evidence" value="ECO:0007669"/>
    <property type="project" value="InterPro"/>
</dbReference>
<evidence type="ECO:0000256" key="5">
    <source>
        <dbReference type="ARBA" id="ARBA00022840"/>
    </source>
</evidence>
<accession>A0A914I1P0</accession>
<dbReference type="GO" id="GO:0004054">
    <property type="term" value="F:arginine kinase activity"/>
    <property type="evidence" value="ECO:0007669"/>
    <property type="project" value="UniProtKB-EC"/>
</dbReference>
<evidence type="ECO:0000256" key="3">
    <source>
        <dbReference type="ARBA" id="ARBA00022741"/>
    </source>
</evidence>
<evidence type="ECO:0000256" key="6">
    <source>
        <dbReference type="PROSITE-ProRule" id="PRU00843"/>
    </source>
</evidence>
<dbReference type="InterPro" id="IPR014746">
    <property type="entry name" value="Gln_synth/guanido_kin_cat_dom"/>
</dbReference>
<dbReference type="SUPFAM" id="SSF55931">
    <property type="entry name" value="Glutamine synthetase/guanido kinase"/>
    <property type="match status" value="1"/>
</dbReference>
<reference evidence="9" key="1">
    <citation type="submission" date="2022-11" db="UniProtKB">
        <authorList>
            <consortium name="WormBaseParasite"/>
        </authorList>
    </citation>
    <scope>IDENTIFICATION</scope>
</reference>
<dbReference type="GO" id="GO:0005524">
    <property type="term" value="F:ATP binding"/>
    <property type="evidence" value="ECO:0007669"/>
    <property type="project" value="UniProtKB-UniRule"/>
</dbReference>
<keyword evidence="8" id="KW-1185">Reference proteome</keyword>
<evidence type="ECO:0000259" key="7">
    <source>
        <dbReference type="PROSITE" id="PS51510"/>
    </source>
</evidence>
<dbReference type="EC" id="2.7.3.3" evidence="1"/>
<name>A0A914I1P0_GLORO</name>
<evidence type="ECO:0000256" key="1">
    <source>
        <dbReference type="ARBA" id="ARBA00012230"/>
    </source>
</evidence>
<dbReference type="Gene3D" id="3.30.590.10">
    <property type="entry name" value="Glutamine synthetase/guanido kinase, catalytic domain"/>
    <property type="match status" value="1"/>
</dbReference>
<proteinExistence type="inferred from homology"/>
<organism evidence="8 9">
    <name type="scientific">Globodera rostochiensis</name>
    <name type="common">Golden nematode worm</name>
    <name type="synonym">Heterodera rostochiensis</name>
    <dbReference type="NCBI Taxonomy" id="31243"/>
    <lineage>
        <taxon>Eukaryota</taxon>
        <taxon>Metazoa</taxon>
        <taxon>Ecdysozoa</taxon>
        <taxon>Nematoda</taxon>
        <taxon>Chromadorea</taxon>
        <taxon>Rhabditida</taxon>
        <taxon>Tylenchina</taxon>
        <taxon>Tylenchomorpha</taxon>
        <taxon>Tylenchoidea</taxon>
        <taxon>Heteroderidae</taxon>
        <taxon>Heteroderinae</taxon>
        <taxon>Globodera</taxon>
    </lineage>
</organism>
<dbReference type="PANTHER" id="PTHR11547:SF38">
    <property type="entry name" value="ARGININE KINASE 1-RELATED"/>
    <property type="match status" value="1"/>
</dbReference>
<dbReference type="Proteomes" id="UP000887572">
    <property type="component" value="Unplaced"/>
</dbReference>
<evidence type="ECO:0000313" key="9">
    <source>
        <dbReference type="WBParaSite" id="Gr19_v10_g6674.t1"/>
    </source>
</evidence>
<dbReference type="GO" id="GO:0005615">
    <property type="term" value="C:extracellular space"/>
    <property type="evidence" value="ECO:0007669"/>
    <property type="project" value="TreeGrafter"/>
</dbReference>
<keyword evidence="5 6" id="KW-0067">ATP-binding</keyword>
<dbReference type="WBParaSite" id="Gr19_v10_g6674.t1">
    <property type="protein sequence ID" value="Gr19_v10_g6674.t1"/>
    <property type="gene ID" value="Gr19_v10_g6674"/>
</dbReference>
<protein>
    <recommendedName>
        <fullName evidence="1">arginine kinase</fullName>
        <ecNumber evidence="1">2.7.3.3</ecNumber>
    </recommendedName>
</protein>
<evidence type="ECO:0000313" key="8">
    <source>
        <dbReference type="Proteomes" id="UP000887572"/>
    </source>
</evidence>
<dbReference type="InterPro" id="IPR000749">
    <property type="entry name" value="ATP-guanido_PTrfase"/>
</dbReference>
<evidence type="ECO:0000256" key="4">
    <source>
        <dbReference type="ARBA" id="ARBA00022777"/>
    </source>
</evidence>
<evidence type="ECO:0000256" key="2">
    <source>
        <dbReference type="ARBA" id="ARBA00022679"/>
    </source>
</evidence>
<keyword evidence="4 6" id="KW-0418">Kinase</keyword>
<feature type="binding site" evidence="6">
    <location>
        <begin position="13"/>
        <end position="17"/>
    </location>
    <ligand>
        <name>ATP</name>
        <dbReference type="ChEBI" id="CHEBI:30616"/>
    </ligand>
</feature>
<comment type="similarity">
    <text evidence="6">Belongs to the ATP:guanido phosphotransferase family.</text>
</comment>
<dbReference type="PANTHER" id="PTHR11547">
    <property type="entry name" value="ARGININE OR CREATINE KINASE"/>
    <property type="match status" value="1"/>
</dbReference>
<keyword evidence="2 6" id="KW-0808">Transferase</keyword>
<dbReference type="AlphaFoldDB" id="A0A914I1P0"/>
<keyword evidence="3 6" id="KW-0547">Nucleotide-binding</keyword>
<feature type="domain" description="Phosphagen kinase C-terminal" evidence="7">
    <location>
        <begin position="10"/>
        <end position="87"/>
    </location>
</feature>
<dbReference type="PROSITE" id="PS51510">
    <property type="entry name" value="PHOSPHAGEN_KINASE_C"/>
    <property type="match status" value="1"/>
</dbReference>
<comment type="caution">
    <text evidence="6">Lacks conserved residue(s) required for the propagation of feature annotation.</text>
</comment>